<evidence type="ECO:0000313" key="2">
    <source>
        <dbReference type="Proteomes" id="UP001550348"/>
    </source>
</evidence>
<dbReference type="EMBL" id="JBEXRX010000236">
    <property type="protein sequence ID" value="MEU0156805.1"/>
    <property type="molecule type" value="Genomic_DNA"/>
</dbReference>
<feature type="non-terminal residue" evidence="1">
    <location>
        <position position="60"/>
    </location>
</feature>
<accession>A0ABV2VVI0</accession>
<dbReference type="RefSeq" id="WP_355668289.1">
    <property type="nucleotide sequence ID" value="NZ_JBEXRX010000236.1"/>
</dbReference>
<proteinExistence type="predicted"/>
<dbReference type="Proteomes" id="UP001550348">
    <property type="component" value="Unassembled WGS sequence"/>
</dbReference>
<sequence>MTTGTTRERIATAAVRNSLPLHGSCHPDHQNSRVHRQCTNILGYRCVIPWKQCLALLNPA</sequence>
<protein>
    <submittedName>
        <fullName evidence="1">Uncharacterized protein</fullName>
    </submittedName>
</protein>
<organism evidence="1 2">
    <name type="scientific">Micromonospora fulviviridis</name>
    <dbReference type="NCBI Taxonomy" id="47860"/>
    <lineage>
        <taxon>Bacteria</taxon>
        <taxon>Bacillati</taxon>
        <taxon>Actinomycetota</taxon>
        <taxon>Actinomycetes</taxon>
        <taxon>Micromonosporales</taxon>
        <taxon>Micromonosporaceae</taxon>
        <taxon>Micromonospora</taxon>
    </lineage>
</organism>
<gene>
    <name evidence="1" type="ORF">ABZ071_34055</name>
</gene>
<reference evidence="1 2" key="1">
    <citation type="submission" date="2024-06" db="EMBL/GenBank/DDBJ databases">
        <title>The Natural Products Discovery Center: Release of the First 8490 Sequenced Strains for Exploring Actinobacteria Biosynthetic Diversity.</title>
        <authorList>
            <person name="Kalkreuter E."/>
            <person name="Kautsar S.A."/>
            <person name="Yang D."/>
            <person name="Bader C.D."/>
            <person name="Teijaro C.N."/>
            <person name="Fluegel L."/>
            <person name="Davis C.M."/>
            <person name="Simpson J.R."/>
            <person name="Lauterbach L."/>
            <person name="Steele A.D."/>
            <person name="Gui C."/>
            <person name="Meng S."/>
            <person name="Li G."/>
            <person name="Viehrig K."/>
            <person name="Ye F."/>
            <person name="Su P."/>
            <person name="Kiefer A.F."/>
            <person name="Nichols A."/>
            <person name="Cepeda A.J."/>
            <person name="Yan W."/>
            <person name="Fan B."/>
            <person name="Jiang Y."/>
            <person name="Adhikari A."/>
            <person name="Zheng C.-J."/>
            <person name="Schuster L."/>
            <person name="Cowan T.M."/>
            <person name="Smanski M.J."/>
            <person name="Chevrette M.G."/>
            <person name="De Carvalho L.P.S."/>
            <person name="Shen B."/>
        </authorList>
    </citation>
    <scope>NUCLEOTIDE SEQUENCE [LARGE SCALE GENOMIC DNA]</scope>
    <source>
        <strain evidence="1 2">NPDC006286</strain>
    </source>
</reference>
<keyword evidence="2" id="KW-1185">Reference proteome</keyword>
<evidence type="ECO:0000313" key="1">
    <source>
        <dbReference type="EMBL" id="MEU0156805.1"/>
    </source>
</evidence>
<name>A0ABV2VVI0_9ACTN</name>
<comment type="caution">
    <text evidence="1">The sequence shown here is derived from an EMBL/GenBank/DDBJ whole genome shotgun (WGS) entry which is preliminary data.</text>
</comment>